<dbReference type="PANTHER" id="PTHR32063:SF18">
    <property type="entry name" value="CATION EFFLUX SYSTEM PROTEIN"/>
    <property type="match status" value="1"/>
</dbReference>
<dbReference type="AlphaFoldDB" id="A0A9D9EJU9"/>
<evidence type="ECO:0000256" key="1">
    <source>
        <dbReference type="SAM" id="Phobius"/>
    </source>
</evidence>
<dbReference type="SUPFAM" id="SSF82866">
    <property type="entry name" value="Multidrug efflux transporter AcrB transmembrane domain"/>
    <property type="match status" value="2"/>
</dbReference>
<feature type="transmembrane region" description="Helical" evidence="1">
    <location>
        <begin position="870"/>
        <end position="887"/>
    </location>
</feature>
<dbReference type="SUPFAM" id="SSF82714">
    <property type="entry name" value="Multidrug efflux transporter AcrB TolC docking domain, DN and DC subdomains"/>
    <property type="match status" value="2"/>
</dbReference>
<keyword evidence="1" id="KW-1133">Transmembrane helix</keyword>
<feature type="transmembrane region" description="Helical" evidence="1">
    <location>
        <begin position="18"/>
        <end position="37"/>
    </location>
</feature>
<dbReference type="Pfam" id="PF00873">
    <property type="entry name" value="ACR_tran"/>
    <property type="match status" value="1"/>
</dbReference>
<dbReference type="Gene3D" id="3.30.70.1430">
    <property type="entry name" value="Multidrug efflux transporter AcrB pore domain"/>
    <property type="match status" value="2"/>
</dbReference>
<dbReference type="Proteomes" id="UP000810252">
    <property type="component" value="Unassembled WGS sequence"/>
</dbReference>
<name>A0A9D9EJU9_9BACT</name>
<organism evidence="2 3">
    <name type="scientific">Candidatus Cryptobacteroides merdigallinarum</name>
    <dbReference type="NCBI Taxonomy" id="2840770"/>
    <lineage>
        <taxon>Bacteria</taxon>
        <taxon>Pseudomonadati</taxon>
        <taxon>Bacteroidota</taxon>
        <taxon>Bacteroidia</taxon>
        <taxon>Bacteroidales</taxon>
        <taxon>Candidatus Cryptobacteroides</taxon>
    </lineage>
</organism>
<accession>A0A9D9EJU9</accession>
<keyword evidence="1" id="KW-0472">Membrane</keyword>
<feature type="transmembrane region" description="Helical" evidence="1">
    <location>
        <begin position="332"/>
        <end position="358"/>
    </location>
</feature>
<feature type="transmembrane region" description="Helical" evidence="1">
    <location>
        <begin position="365"/>
        <end position="387"/>
    </location>
</feature>
<dbReference type="Gene3D" id="3.30.70.1440">
    <property type="entry name" value="Multidrug efflux transporter AcrB pore domain"/>
    <property type="match status" value="1"/>
</dbReference>
<dbReference type="PRINTS" id="PR00702">
    <property type="entry name" value="ACRIFLAVINRP"/>
</dbReference>
<feature type="transmembrane region" description="Helical" evidence="1">
    <location>
        <begin position="994"/>
        <end position="1018"/>
    </location>
</feature>
<evidence type="ECO:0000313" key="3">
    <source>
        <dbReference type="Proteomes" id="UP000810252"/>
    </source>
</evidence>
<dbReference type="Gene3D" id="3.30.70.1320">
    <property type="entry name" value="Multidrug efflux transporter AcrB pore domain like"/>
    <property type="match status" value="1"/>
</dbReference>
<dbReference type="GO" id="GO:0042910">
    <property type="term" value="F:xenobiotic transmembrane transporter activity"/>
    <property type="evidence" value="ECO:0007669"/>
    <property type="project" value="TreeGrafter"/>
</dbReference>
<feature type="transmembrane region" description="Helical" evidence="1">
    <location>
        <begin position="436"/>
        <end position="462"/>
    </location>
</feature>
<protein>
    <submittedName>
        <fullName evidence="2">Efflux RND transporter permease subunit</fullName>
    </submittedName>
</protein>
<comment type="caution">
    <text evidence="2">The sequence shown here is derived from an EMBL/GenBank/DDBJ whole genome shotgun (WGS) entry which is preliminary data.</text>
</comment>
<dbReference type="EMBL" id="JADIMQ010000060">
    <property type="protein sequence ID" value="MBO8448462.1"/>
    <property type="molecule type" value="Genomic_DNA"/>
</dbReference>
<evidence type="ECO:0000313" key="2">
    <source>
        <dbReference type="EMBL" id="MBO8448462.1"/>
    </source>
</evidence>
<feature type="transmembrane region" description="Helical" evidence="1">
    <location>
        <begin position="972"/>
        <end position="988"/>
    </location>
</feature>
<dbReference type="Gene3D" id="1.20.1640.10">
    <property type="entry name" value="Multidrug efflux transporter AcrB transmembrane domain"/>
    <property type="match status" value="2"/>
</dbReference>
<feature type="transmembrane region" description="Helical" evidence="1">
    <location>
        <begin position="922"/>
        <end position="940"/>
    </location>
</feature>
<dbReference type="Gene3D" id="3.30.2090.10">
    <property type="entry name" value="Multidrug efflux transporter AcrB TolC docking domain, DN and DC subdomains"/>
    <property type="match status" value="2"/>
</dbReference>
<dbReference type="PANTHER" id="PTHR32063">
    <property type="match status" value="1"/>
</dbReference>
<dbReference type="InterPro" id="IPR027463">
    <property type="entry name" value="AcrB_DN_DC_subdom"/>
</dbReference>
<feature type="transmembrane region" description="Helical" evidence="1">
    <location>
        <begin position="468"/>
        <end position="488"/>
    </location>
</feature>
<feature type="transmembrane region" description="Helical" evidence="1">
    <location>
        <begin position="393"/>
        <end position="415"/>
    </location>
</feature>
<feature type="transmembrane region" description="Helical" evidence="1">
    <location>
        <begin position="535"/>
        <end position="556"/>
    </location>
</feature>
<dbReference type="SUPFAM" id="SSF82693">
    <property type="entry name" value="Multidrug efflux transporter AcrB pore domain, PN1, PN2, PC1 and PC2 subdomains"/>
    <property type="match status" value="2"/>
</dbReference>
<dbReference type="InterPro" id="IPR001036">
    <property type="entry name" value="Acrflvin-R"/>
</dbReference>
<gene>
    <name evidence="2" type="ORF">IAC29_04235</name>
</gene>
<keyword evidence="1" id="KW-0812">Transmembrane</keyword>
<reference evidence="2" key="2">
    <citation type="journal article" date="2021" name="PeerJ">
        <title>Extensive microbial diversity within the chicken gut microbiome revealed by metagenomics and culture.</title>
        <authorList>
            <person name="Gilroy R."/>
            <person name="Ravi A."/>
            <person name="Getino M."/>
            <person name="Pursley I."/>
            <person name="Horton D.L."/>
            <person name="Alikhan N.F."/>
            <person name="Baker D."/>
            <person name="Gharbi K."/>
            <person name="Hall N."/>
            <person name="Watson M."/>
            <person name="Adriaenssens E.M."/>
            <person name="Foster-Nyarko E."/>
            <person name="Jarju S."/>
            <person name="Secka A."/>
            <person name="Antonio M."/>
            <person name="Oren A."/>
            <person name="Chaudhuri R.R."/>
            <person name="La Ragione R."/>
            <person name="Hildebrand F."/>
            <person name="Pallen M.J."/>
        </authorList>
    </citation>
    <scope>NUCLEOTIDE SEQUENCE</scope>
    <source>
        <strain evidence="2">20514</strain>
    </source>
</reference>
<proteinExistence type="predicted"/>
<sequence>MKRDSANIIRSFIAHKRLIYIIVLAFIAVGVIGLFFINKDEFPSFQIKQGLVAGIFPGASASEVEDQLTKPLEEVLFSFPEVSRQNTYSYSRDGICYIFVDLTVPAKKKDEAWSKIKLKLDAQKVLLPAGVLAISVIDDFSAISSMLIAMESTDKGYSEMLDYAEALSSRLREIPEMANVSIIGSQTEEIAVNVDMEKLSSYGISPATLMADYQMAGIQMPSGTFKTDYVNSPLHIASPLASEQEIAGKIIYSDPLGNVVRLGDVATIERRYKEPSSRIDYNGRSAVILSVEMRLDNDIVAFGTKVDKVLEEFSRTLPESVSMSKITDQPKVVGASVVSFLRDLVISMLVVIVVMLMLFPIKSALIASSGVPVCTALALAVMFVTGIDLNTVSLAALIVVLGMIVDDSIITMDGYMGNLAKGMSQVDAAAASAKELFMPMFMATFAICAMFFPVKGIITGYLGDFVTTFPWVVAIALSISLIYAMLVVPSLEVRYIKTAQTSGNGWFARLQGKFFDAMQNGYERMQAICFRFPKITLLIGAVAVGLGILMFTQLNIQMMPKAARNCFSVEIYLDGNASLDQTAQVSDSLQKILLADRRVKSVTAFVGTSSPRFHATYAPQLPSQNYAQFIVNTTSNLATEAILSEYEGKYEHYFPRALVRFKQMDYQAVTSPVAVVLKGPDQEVLALVAEKIKSYMYTMDDILKWIHSDSDDYVSSVDITLDPDEAARLGVNKTMLSLSLSGAFNGQTIATLWEADKKVPVNLYSDVVNKDMDYDVIANQIVPTTMPGVSVPLRQVADIRPGWAPETYARTAGEESVTIGADMKYGCSQPVAMKKIKAFIESEIEPELPEGVTVSYGGLSAMNKDVGPEIFLSFICAVAVLFFFLLVHFKKASLAFLTLLMSSLCLFGAFFGMWLFRLDFGMTSVLGLISLVGIIVRNGIIMYEYAEELRFVHGYDVKTAAEEAGKRRMRPIFLTSCTTALGVLPMIISGDALWMPMGVVICFGTMLSIFLIVLMMPVSYWQIFKNSKVKVVRDEKD</sequence>
<reference evidence="2" key="1">
    <citation type="submission" date="2020-10" db="EMBL/GenBank/DDBJ databases">
        <authorList>
            <person name="Gilroy R."/>
        </authorList>
    </citation>
    <scope>NUCLEOTIDE SEQUENCE</scope>
    <source>
        <strain evidence="2">20514</strain>
    </source>
</reference>
<dbReference type="GO" id="GO:0005886">
    <property type="term" value="C:plasma membrane"/>
    <property type="evidence" value="ECO:0007669"/>
    <property type="project" value="TreeGrafter"/>
</dbReference>
<feature type="transmembrane region" description="Helical" evidence="1">
    <location>
        <begin position="894"/>
        <end position="916"/>
    </location>
</feature>